<dbReference type="GO" id="GO:0005615">
    <property type="term" value="C:extracellular space"/>
    <property type="evidence" value="ECO:0007669"/>
    <property type="project" value="TreeGrafter"/>
</dbReference>
<evidence type="ECO:0000256" key="3">
    <source>
        <dbReference type="ARBA" id="ARBA00022525"/>
    </source>
</evidence>
<dbReference type="GO" id="GO:0016298">
    <property type="term" value="F:lipase activity"/>
    <property type="evidence" value="ECO:0007669"/>
    <property type="project" value="InterPro"/>
</dbReference>
<evidence type="ECO:0000256" key="2">
    <source>
        <dbReference type="ARBA" id="ARBA00010701"/>
    </source>
</evidence>
<feature type="region of interest" description="Disordered" evidence="5">
    <location>
        <begin position="407"/>
        <end position="427"/>
    </location>
</feature>
<dbReference type="Proteomes" id="UP000466442">
    <property type="component" value="Linkage Group LG5"/>
</dbReference>
<evidence type="ECO:0000256" key="4">
    <source>
        <dbReference type="RuleBase" id="RU004262"/>
    </source>
</evidence>
<dbReference type="InterPro" id="IPR013818">
    <property type="entry name" value="Lipase"/>
</dbReference>
<organism evidence="7 8">
    <name type="scientific">Apolygus lucorum</name>
    <name type="common">Small green plant bug</name>
    <name type="synonym">Lygocoris lucorum</name>
    <dbReference type="NCBI Taxonomy" id="248454"/>
    <lineage>
        <taxon>Eukaryota</taxon>
        <taxon>Metazoa</taxon>
        <taxon>Ecdysozoa</taxon>
        <taxon>Arthropoda</taxon>
        <taxon>Hexapoda</taxon>
        <taxon>Insecta</taxon>
        <taxon>Pterygota</taxon>
        <taxon>Neoptera</taxon>
        <taxon>Paraneoptera</taxon>
        <taxon>Hemiptera</taxon>
        <taxon>Heteroptera</taxon>
        <taxon>Panheteroptera</taxon>
        <taxon>Cimicomorpha</taxon>
        <taxon>Miridae</taxon>
        <taxon>Mirini</taxon>
        <taxon>Apolygus</taxon>
    </lineage>
</organism>
<gene>
    <name evidence="7" type="ORF">GE061_013912</name>
</gene>
<dbReference type="EMBL" id="WIXP02000005">
    <property type="protein sequence ID" value="KAF6210801.1"/>
    <property type="molecule type" value="Genomic_DNA"/>
</dbReference>
<dbReference type="InterPro" id="IPR029058">
    <property type="entry name" value="AB_hydrolase_fold"/>
</dbReference>
<dbReference type="AlphaFoldDB" id="A0A8S9XR66"/>
<keyword evidence="8" id="KW-1185">Reference proteome</keyword>
<protein>
    <recommendedName>
        <fullName evidence="6">Lipase domain-containing protein</fullName>
    </recommendedName>
</protein>
<proteinExistence type="inferred from homology"/>
<dbReference type="Pfam" id="PF00151">
    <property type="entry name" value="Lipase"/>
    <property type="match status" value="1"/>
</dbReference>
<keyword evidence="3" id="KW-0964">Secreted</keyword>
<dbReference type="GO" id="GO:0017171">
    <property type="term" value="F:serine hydrolase activity"/>
    <property type="evidence" value="ECO:0007669"/>
    <property type="project" value="TreeGrafter"/>
</dbReference>
<dbReference type="PANTHER" id="PTHR11610:SF173">
    <property type="entry name" value="LIPASE DOMAIN-CONTAINING PROTEIN-RELATED"/>
    <property type="match status" value="1"/>
</dbReference>
<evidence type="ECO:0000256" key="1">
    <source>
        <dbReference type="ARBA" id="ARBA00004613"/>
    </source>
</evidence>
<dbReference type="InterPro" id="IPR000734">
    <property type="entry name" value="TAG_lipase"/>
</dbReference>
<feature type="domain" description="Lipase" evidence="6">
    <location>
        <begin position="134"/>
        <end position="315"/>
    </location>
</feature>
<name>A0A8S9XR66_APOLU</name>
<dbReference type="SUPFAM" id="SSF53474">
    <property type="entry name" value="alpha/beta-Hydrolases"/>
    <property type="match status" value="1"/>
</dbReference>
<dbReference type="PANTHER" id="PTHR11610">
    <property type="entry name" value="LIPASE"/>
    <property type="match status" value="1"/>
</dbReference>
<evidence type="ECO:0000259" key="6">
    <source>
        <dbReference type="Pfam" id="PF00151"/>
    </source>
</evidence>
<dbReference type="Gene3D" id="3.40.50.1820">
    <property type="entry name" value="alpha/beta hydrolase"/>
    <property type="match status" value="1"/>
</dbReference>
<accession>A0A8S9XR66</accession>
<dbReference type="GO" id="GO:0016042">
    <property type="term" value="P:lipid catabolic process"/>
    <property type="evidence" value="ECO:0007669"/>
    <property type="project" value="TreeGrafter"/>
</dbReference>
<comment type="caution">
    <text evidence="7">The sequence shown here is derived from an EMBL/GenBank/DDBJ whole genome shotgun (WGS) entry which is preliminary data.</text>
</comment>
<reference evidence="7" key="1">
    <citation type="journal article" date="2021" name="Mol. Ecol. Resour.">
        <title>Apolygus lucorum genome provides insights into omnivorousness and mesophyll feeding.</title>
        <authorList>
            <person name="Liu Y."/>
            <person name="Liu H."/>
            <person name="Wang H."/>
            <person name="Huang T."/>
            <person name="Liu B."/>
            <person name="Yang B."/>
            <person name="Yin L."/>
            <person name="Li B."/>
            <person name="Zhang Y."/>
            <person name="Zhang S."/>
            <person name="Jiang F."/>
            <person name="Zhang X."/>
            <person name="Ren Y."/>
            <person name="Wang B."/>
            <person name="Wang S."/>
            <person name="Lu Y."/>
            <person name="Wu K."/>
            <person name="Fan W."/>
            <person name="Wang G."/>
        </authorList>
    </citation>
    <scope>NUCLEOTIDE SEQUENCE</scope>
    <source>
        <strain evidence="7">12Hb</strain>
    </source>
</reference>
<sequence length="427" mass="47487">MLWCLKVQEESFQSELKQLQQHGSVTEKKSRLIDLAPFLEDKWKLIFAHRGGRVVGGFWDKVVTKVVKPLKDVTHDFKAWWEYGSMKVKDARLCEGTVQEHCVKYDTIVDELDLYLYSNGESGAPPFQLNINKIDEAMAKYSSFEPSKKLVIITHGFTSSYKITWVQRATNALLGQNANVITTQYGSKADYILLANNNGLIPLAEAVGRHIGALIDQLITKGWNGSQIHLVGHSLGGHISGIAGKYVKAKNVSLGRITALDPVGRVFDLLEPERRLSFDDADFTDCIFTDAGHIGQRFPTCAANYYANCYGKTQPFQTRSRLFASPVAHSKVSELFVESLHSNHVFQAKKCDGGIPCKDVTPDRCVDLNGTIKMGYPASPEYKGFFFTKTNGEYPYAKIVHGEPAKLEDLDKSPTSKSEGTNEGFCA</sequence>
<dbReference type="PRINTS" id="PR00821">
    <property type="entry name" value="TAGLIPASE"/>
</dbReference>
<evidence type="ECO:0000313" key="8">
    <source>
        <dbReference type="Proteomes" id="UP000466442"/>
    </source>
</evidence>
<dbReference type="OrthoDB" id="199913at2759"/>
<comment type="similarity">
    <text evidence="2 4">Belongs to the AB hydrolase superfamily. Lipase family.</text>
</comment>
<evidence type="ECO:0000313" key="7">
    <source>
        <dbReference type="EMBL" id="KAF6210801.1"/>
    </source>
</evidence>
<comment type="subcellular location">
    <subcellularLocation>
        <location evidence="1">Secreted</location>
    </subcellularLocation>
</comment>
<evidence type="ECO:0000256" key="5">
    <source>
        <dbReference type="SAM" id="MobiDB-lite"/>
    </source>
</evidence>